<proteinExistence type="predicted"/>
<keyword evidence="2" id="KW-1185">Reference proteome</keyword>
<dbReference type="PROSITE" id="PS51257">
    <property type="entry name" value="PROKAR_LIPOPROTEIN"/>
    <property type="match status" value="1"/>
</dbReference>
<accession>A0A4R9B8Q3</accession>
<dbReference type="InterPro" id="IPR015943">
    <property type="entry name" value="WD40/YVTN_repeat-like_dom_sf"/>
</dbReference>
<sequence>MISSPRTRHLGGAAALTTGLAIILAGCAPSPDAGPAARSAAAEGFEHIHGLGTDTAAGKTFVATHQGVWLIPTDALPASYPARSSAGDISKPAKIAGRVLDVMGFTVAAPGLLLASGHPDPDAPSDLALPNLGLISSTDAAETWTQLSLQGETDFHDLDAVPLSGDDLRVYGYNSGTGTLAISDDSGATWSPGETVPLRDLAADPANPDQVFATTADGLVGSSDAGRSFSLQPDAPTLFLIDVGDALTGGGLVGIDPEGVVWHQKSAAGPWTKGGRTEGAPVALSYVGGSVPWILAADDRGVVASDDFGASWTVLVPAEA</sequence>
<evidence type="ECO:0000313" key="1">
    <source>
        <dbReference type="EMBL" id="TFD78275.1"/>
    </source>
</evidence>
<comment type="caution">
    <text evidence="1">The sequence shown here is derived from an EMBL/GenBank/DDBJ whole genome shotgun (WGS) entry which is preliminary data.</text>
</comment>
<dbReference type="EMBL" id="SOHH01000061">
    <property type="protein sequence ID" value="TFD78275.1"/>
    <property type="molecule type" value="Genomic_DNA"/>
</dbReference>
<evidence type="ECO:0000313" key="2">
    <source>
        <dbReference type="Proteomes" id="UP000298313"/>
    </source>
</evidence>
<name>A0A4R9B8Q3_9MICO</name>
<dbReference type="Proteomes" id="UP000298313">
    <property type="component" value="Unassembled WGS sequence"/>
</dbReference>
<evidence type="ECO:0008006" key="3">
    <source>
        <dbReference type="Google" id="ProtNLM"/>
    </source>
</evidence>
<gene>
    <name evidence="1" type="ORF">E3T48_07510</name>
</gene>
<dbReference type="InterPro" id="IPR054817">
    <property type="entry name" value="Glycosyl_F510_1955-like"/>
</dbReference>
<dbReference type="SUPFAM" id="SSF110296">
    <property type="entry name" value="Oligoxyloglucan reducing end-specific cellobiohydrolase"/>
    <property type="match status" value="1"/>
</dbReference>
<reference evidence="1 2" key="1">
    <citation type="submission" date="2019-03" db="EMBL/GenBank/DDBJ databases">
        <title>Genomics of glacier-inhabiting Cryobacterium strains.</title>
        <authorList>
            <person name="Liu Q."/>
            <person name="Xin Y.-H."/>
        </authorList>
    </citation>
    <scope>NUCLEOTIDE SEQUENCE [LARGE SCALE GENOMIC DNA]</scope>
    <source>
        <strain evidence="1 2">Hh4</strain>
    </source>
</reference>
<dbReference type="OrthoDB" id="9764804at2"/>
<dbReference type="NCBIfam" id="NF045728">
    <property type="entry name" value="glycosyl_F510_1955"/>
    <property type="match status" value="1"/>
</dbReference>
<dbReference type="AlphaFoldDB" id="A0A4R9B8Q3"/>
<dbReference type="Gene3D" id="2.130.10.10">
    <property type="entry name" value="YVTN repeat-like/Quinoprotein amine dehydrogenase"/>
    <property type="match status" value="1"/>
</dbReference>
<dbReference type="RefSeq" id="WP_134523356.1">
    <property type="nucleotide sequence ID" value="NZ_SOHH01000061.1"/>
</dbReference>
<protein>
    <recommendedName>
        <fullName evidence="3">Exo-alpha-sialidase</fullName>
    </recommendedName>
</protein>
<organism evidence="1 2">
    <name type="scientific">Cryobacterium fucosi</name>
    <dbReference type="NCBI Taxonomy" id="1259157"/>
    <lineage>
        <taxon>Bacteria</taxon>
        <taxon>Bacillati</taxon>
        <taxon>Actinomycetota</taxon>
        <taxon>Actinomycetes</taxon>
        <taxon>Micrococcales</taxon>
        <taxon>Microbacteriaceae</taxon>
        <taxon>Cryobacterium</taxon>
    </lineage>
</organism>